<dbReference type="AlphaFoldDB" id="A0A3S0ZVC2"/>
<dbReference type="GO" id="GO:0010436">
    <property type="term" value="F:carotenoid dioxygenase activity"/>
    <property type="evidence" value="ECO:0007669"/>
    <property type="project" value="TreeGrafter"/>
</dbReference>
<keyword evidence="7" id="KW-1185">Reference proteome</keyword>
<evidence type="ECO:0000256" key="4">
    <source>
        <dbReference type="ARBA" id="ARBA00023004"/>
    </source>
</evidence>
<keyword evidence="3" id="KW-0560">Oxidoreductase</keyword>
<dbReference type="OrthoDB" id="407010at2759"/>
<keyword evidence="4 5" id="KW-0408">Iron</keyword>
<evidence type="ECO:0000256" key="3">
    <source>
        <dbReference type="ARBA" id="ARBA00023002"/>
    </source>
</evidence>
<evidence type="ECO:0000313" key="7">
    <source>
        <dbReference type="Proteomes" id="UP000271974"/>
    </source>
</evidence>
<comment type="cofactor">
    <cofactor evidence="5">
        <name>Fe(2+)</name>
        <dbReference type="ChEBI" id="CHEBI:29033"/>
    </cofactor>
    <text evidence="5">Binds 1 Fe(2+) ion per subunit.</text>
</comment>
<dbReference type="EMBL" id="RQTK01000105">
    <property type="protein sequence ID" value="RUS87640.1"/>
    <property type="molecule type" value="Genomic_DNA"/>
</dbReference>
<dbReference type="GO" id="GO:0042574">
    <property type="term" value="P:retinal metabolic process"/>
    <property type="evidence" value="ECO:0007669"/>
    <property type="project" value="TreeGrafter"/>
</dbReference>
<sequence length="542" mass="60898">MSEKIFSKLPQWFNLEEKDHMERPMDAIITGDVPKWIKGSLYRNGSGLYKIGPTAWTHLFDGFAVLQRWTFQDGKVTYQSSILDSDDYIKSSKRNRLIARGFGSTFPDPCQTLFSRLFSSFVPAPTDLPTNTAINIVEFGDRMFAMTEAPLINEVMADTLKVKGKSFMTDYLALHIGTAHPHILKDGTMIFYGTNMKYSQAYNFVSIPVQTNSKDCPFSGAKIVATVPSRWKMNISYTHSFGLTEKFFVHLEQPLTFNVPRLALVVFGRREVADCLMIHPGESMNILVIDKATGMRTPITYKGPHGFAFHFINCYEDSDHIVCDLCFSLDGAEGVRNKYLDYLADNFTETFSCVENVEFARFVLPLKLDGATYGKNLVTLPNTTATAVLEKGKKDVLCVSPETIEGCPVFELPKINYDYNGVKYRYCYGTTGHAQRRKQLTKLDLQEKCVLTYDVPDNLTPGEPVFIPRPGATKEDDGVIVSTLVANNNDVQSSLVILDAKSFQELSRASLPEDIKMSFTFHGNFTNKTFKDHLANGNNGHN</sequence>
<dbReference type="PANTHER" id="PTHR10543">
    <property type="entry name" value="BETA-CAROTENE DIOXYGENASE"/>
    <property type="match status" value="1"/>
</dbReference>
<feature type="binding site" evidence="5">
    <location>
        <position position="239"/>
    </location>
    <ligand>
        <name>Fe cation</name>
        <dbReference type="ChEBI" id="CHEBI:24875"/>
        <note>catalytic</note>
    </ligand>
</feature>
<evidence type="ECO:0000313" key="6">
    <source>
        <dbReference type="EMBL" id="RUS87640.1"/>
    </source>
</evidence>
<dbReference type="STRING" id="188477.A0A3S0ZVC2"/>
<gene>
    <name evidence="6" type="ORF">EGW08_004625</name>
</gene>
<dbReference type="InterPro" id="IPR004294">
    <property type="entry name" value="Carotenoid_Oase"/>
</dbReference>
<accession>A0A3S0ZVC2</accession>
<dbReference type="GO" id="GO:0046872">
    <property type="term" value="F:metal ion binding"/>
    <property type="evidence" value="ECO:0007669"/>
    <property type="project" value="UniProtKB-KW"/>
</dbReference>
<proteinExistence type="inferred from homology"/>
<dbReference type="GO" id="GO:0003834">
    <property type="term" value="F:beta-carotene 15,15'-dioxygenase activity"/>
    <property type="evidence" value="ECO:0007669"/>
    <property type="project" value="TreeGrafter"/>
</dbReference>
<feature type="binding site" evidence="5">
    <location>
        <position position="522"/>
    </location>
    <ligand>
        <name>Fe cation</name>
        <dbReference type="ChEBI" id="CHEBI:24875"/>
        <note>catalytic</note>
    </ligand>
</feature>
<dbReference type="Proteomes" id="UP000271974">
    <property type="component" value="Unassembled WGS sequence"/>
</dbReference>
<evidence type="ECO:0000256" key="5">
    <source>
        <dbReference type="PIRSR" id="PIRSR604294-1"/>
    </source>
</evidence>
<feature type="binding site" evidence="5">
    <location>
        <position position="310"/>
    </location>
    <ligand>
        <name>Fe cation</name>
        <dbReference type="ChEBI" id="CHEBI:24875"/>
        <note>catalytic</note>
    </ligand>
</feature>
<evidence type="ECO:0000256" key="2">
    <source>
        <dbReference type="ARBA" id="ARBA00022723"/>
    </source>
</evidence>
<comment type="caution">
    <text evidence="6">The sequence shown here is derived from an EMBL/GenBank/DDBJ whole genome shotgun (WGS) entry which is preliminary data.</text>
</comment>
<dbReference type="Pfam" id="PF03055">
    <property type="entry name" value="RPE65"/>
    <property type="match status" value="1"/>
</dbReference>
<evidence type="ECO:0000256" key="1">
    <source>
        <dbReference type="ARBA" id="ARBA00006787"/>
    </source>
</evidence>
<feature type="binding site" evidence="5">
    <location>
        <position position="180"/>
    </location>
    <ligand>
        <name>Fe cation</name>
        <dbReference type="ChEBI" id="CHEBI:24875"/>
        <note>catalytic</note>
    </ligand>
</feature>
<protein>
    <submittedName>
        <fullName evidence="6">Uncharacterized protein</fullName>
    </submittedName>
</protein>
<organism evidence="6 7">
    <name type="scientific">Elysia chlorotica</name>
    <name type="common">Eastern emerald elysia</name>
    <name type="synonym">Sea slug</name>
    <dbReference type="NCBI Taxonomy" id="188477"/>
    <lineage>
        <taxon>Eukaryota</taxon>
        <taxon>Metazoa</taxon>
        <taxon>Spiralia</taxon>
        <taxon>Lophotrochozoa</taxon>
        <taxon>Mollusca</taxon>
        <taxon>Gastropoda</taxon>
        <taxon>Heterobranchia</taxon>
        <taxon>Euthyneura</taxon>
        <taxon>Panpulmonata</taxon>
        <taxon>Sacoglossa</taxon>
        <taxon>Placobranchoidea</taxon>
        <taxon>Plakobranchidae</taxon>
        <taxon>Elysia</taxon>
    </lineage>
</organism>
<name>A0A3S0ZVC2_ELYCH</name>
<dbReference type="GO" id="GO:0016121">
    <property type="term" value="P:carotene catabolic process"/>
    <property type="evidence" value="ECO:0007669"/>
    <property type="project" value="TreeGrafter"/>
</dbReference>
<dbReference type="PANTHER" id="PTHR10543:SF24">
    <property type="entry name" value="CAROTENOID ISOMEROOXYGENASE"/>
    <property type="match status" value="1"/>
</dbReference>
<keyword evidence="2 5" id="KW-0479">Metal-binding</keyword>
<reference evidence="6 7" key="1">
    <citation type="submission" date="2019-01" db="EMBL/GenBank/DDBJ databases">
        <title>A draft genome assembly of the solar-powered sea slug Elysia chlorotica.</title>
        <authorList>
            <person name="Cai H."/>
            <person name="Li Q."/>
            <person name="Fang X."/>
            <person name="Li J."/>
            <person name="Curtis N.E."/>
            <person name="Altenburger A."/>
            <person name="Shibata T."/>
            <person name="Feng M."/>
            <person name="Maeda T."/>
            <person name="Schwartz J.A."/>
            <person name="Shigenobu S."/>
            <person name="Lundholm N."/>
            <person name="Nishiyama T."/>
            <person name="Yang H."/>
            <person name="Hasebe M."/>
            <person name="Li S."/>
            <person name="Pierce S.K."/>
            <person name="Wang J."/>
        </authorList>
    </citation>
    <scope>NUCLEOTIDE SEQUENCE [LARGE SCALE GENOMIC DNA]</scope>
    <source>
        <strain evidence="6">EC2010</strain>
        <tissue evidence="6">Whole organism of an adult</tissue>
    </source>
</reference>
<comment type="similarity">
    <text evidence="1">Belongs to the carotenoid oxygenase family.</text>
</comment>